<gene>
    <name evidence="2" type="ORF">SAMN04488026_10957</name>
</gene>
<proteinExistence type="predicted"/>
<evidence type="ECO:0000313" key="2">
    <source>
        <dbReference type="EMBL" id="SDL57779.1"/>
    </source>
</evidence>
<reference evidence="2 3" key="1">
    <citation type="submission" date="2016-10" db="EMBL/GenBank/DDBJ databases">
        <authorList>
            <person name="de Groot N.N."/>
        </authorList>
    </citation>
    <scope>NUCLEOTIDE SEQUENCE [LARGE SCALE GENOMIC DNA]</scope>
    <source>
        <strain evidence="2 3">DSM 25294</strain>
    </source>
</reference>
<feature type="region of interest" description="Disordered" evidence="1">
    <location>
        <begin position="51"/>
        <end position="92"/>
    </location>
</feature>
<keyword evidence="3" id="KW-1185">Reference proteome</keyword>
<protein>
    <submittedName>
        <fullName evidence="2">Uncharacterized protein</fullName>
    </submittedName>
</protein>
<sequence>MSPLGWFFFGFADCADLRCEREISVLAGAAFRNKGGERKFAAIGADGRDADLPDIGRGAGSDGEMAQTRRSRKEPVSQSEITEPAIPRTRGNRYSMEVRNPGLCRYSL</sequence>
<organism evidence="2 3">
    <name type="scientific">Aliiruegeria lutimaris</name>
    <dbReference type="NCBI Taxonomy" id="571298"/>
    <lineage>
        <taxon>Bacteria</taxon>
        <taxon>Pseudomonadati</taxon>
        <taxon>Pseudomonadota</taxon>
        <taxon>Alphaproteobacteria</taxon>
        <taxon>Rhodobacterales</taxon>
        <taxon>Roseobacteraceae</taxon>
        <taxon>Aliiruegeria</taxon>
    </lineage>
</organism>
<dbReference type="EMBL" id="FNEK01000095">
    <property type="protein sequence ID" value="SDL57779.1"/>
    <property type="molecule type" value="Genomic_DNA"/>
</dbReference>
<accession>A0A1G9L724</accession>
<dbReference type="Proteomes" id="UP000199382">
    <property type="component" value="Unassembled WGS sequence"/>
</dbReference>
<name>A0A1G9L724_9RHOB</name>
<evidence type="ECO:0000256" key="1">
    <source>
        <dbReference type="SAM" id="MobiDB-lite"/>
    </source>
</evidence>
<evidence type="ECO:0000313" key="3">
    <source>
        <dbReference type="Proteomes" id="UP000199382"/>
    </source>
</evidence>
<dbReference type="AlphaFoldDB" id="A0A1G9L724"/>